<dbReference type="SUPFAM" id="SSF51679">
    <property type="entry name" value="Bacterial luciferase-like"/>
    <property type="match status" value="1"/>
</dbReference>
<dbReference type="GeneID" id="71983983"/>
<dbReference type="RefSeq" id="XP_047761322.1">
    <property type="nucleotide sequence ID" value="XM_047903253.1"/>
</dbReference>
<keyword evidence="1" id="KW-0285">Flavoprotein</keyword>
<dbReference type="InterPro" id="IPR051260">
    <property type="entry name" value="Diverse_substr_monoxygenases"/>
</dbReference>
<protein>
    <submittedName>
        <fullName evidence="8">Dimethyl-sulfide monooxygenase</fullName>
    </submittedName>
</protein>
<dbReference type="EMBL" id="CP090166">
    <property type="protein sequence ID" value="UJO16956.1"/>
    <property type="molecule type" value="Genomic_DNA"/>
</dbReference>
<feature type="domain" description="Luciferase-like" evidence="7">
    <location>
        <begin position="1"/>
        <end position="305"/>
    </location>
</feature>
<organism evidence="8 9">
    <name type="scientific">Passalora fulva</name>
    <name type="common">Tomato leaf mold</name>
    <name type="synonym">Cladosporium fulvum</name>
    <dbReference type="NCBI Taxonomy" id="5499"/>
    <lineage>
        <taxon>Eukaryota</taxon>
        <taxon>Fungi</taxon>
        <taxon>Dikarya</taxon>
        <taxon>Ascomycota</taxon>
        <taxon>Pezizomycotina</taxon>
        <taxon>Dothideomycetes</taxon>
        <taxon>Dothideomycetidae</taxon>
        <taxon>Mycosphaerellales</taxon>
        <taxon>Mycosphaerellaceae</taxon>
        <taxon>Fulvia</taxon>
    </lineage>
</organism>
<dbReference type="NCBIfam" id="TIGR03860">
    <property type="entry name" value="FMN_nitrolo"/>
    <property type="match status" value="1"/>
</dbReference>
<keyword evidence="9" id="KW-1185">Reference proteome</keyword>
<dbReference type="InterPro" id="IPR036661">
    <property type="entry name" value="Luciferase-like_sf"/>
</dbReference>
<proteinExistence type="inferred from homology"/>
<dbReference type="Gene3D" id="3.20.20.30">
    <property type="entry name" value="Luciferase-like domain"/>
    <property type="match status" value="1"/>
</dbReference>
<dbReference type="InterPro" id="IPR011251">
    <property type="entry name" value="Luciferase-like_dom"/>
</dbReference>
<evidence type="ECO:0000256" key="4">
    <source>
        <dbReference type="ARBA" id="ARBA00023033"/>
    </source>
</evidence>
<dbReference type="AlphaFoldDB" id="A0A9Q8LG16"/>
<dbReference type="GO" id="GO:0004497">
    <property type="term" value="F:monooxygenase activity"/>
    <property type="evidence" value="ECO:0007669"/>
    <property type="project" value="UniProtKB-KW"/>
</dbReference>
<comment type="similarity">
    <text evidence="5">Belongs to the NtaA/SnaA/DszA monooxygenase family.</text>
</comment>
<dbReference type="Proteomes" id="UP000756132">
    <property type="component" value="Chromosome 4"/>
</dbReference>
<evidence type="ECO:0000256" key="3">
    <source>
        <dbReference type="ARBA" id="ARBA00023002"/>
    </source>
</evidence>
<evidence type="ECO:0000256" key="2">
    <source>
        <dbReference type="ARBA" id="ARBA00022643"/>
    </source>
</evidence>
<accession>A0A9Q8LG16</accession>
<dbReference type="PIRSF" id="PIRSF000337">
    <property type="entry name" value="NTA_MOA"/>
    <property type="match status" value="1"/>
</dbReference>
<evidence type="ECO:0000313" key="8">
    <source>
        <dbReference type="EMBL" id="UJO16956.1"/>
    </source>
</evidence>
<feature type="region of interest" description="Disordered" evidence="6">
    <location>
        <begin position="371"/>
        <end position="393"/>
    </location>
</feature>
<evidence type="ECO:0000259" key="7">
    <source>
        <dbReference type="Pfam" id="PF00296"/>
    </source>
</evidence>
<dbReference type="PANTHER" id="PTHR30011">
    <property type="entry name" value="ALKANESULFONATE MONOOXYGENASE-RELATED"/>
    <property type="match status" value="1"/>
</dbReference>
<evidence type="ECO:0000256" key="5">
    <source>
        <dbReference type="ARBA" id="ARBA00033748"/>
    </source>
</evidence>
<evidence type="ECO:0000313" key="9">
    <source>
        <dbReference type="Proteomes" id="UP000756132"/>
    </source>
</evidence>
<name>A0A9Q8LG16_PASFU</name>
<dbReference type="PANTHER" id="PTHR30011:SF16">
    <property type="entry name" value="C2H2 FINGER DOMAIN TRANSCRIPTION FACTOR (EUROFUNG)-RELATED"/>
    <property type="match status" value="1"/>
</dbReference>
<reference evidence="8" key="1">
    <citation type="submission" date="2021-12" db="EMBL/GenBank/DDBJ databases">
        <authorList>
            <person name="Zaccaron A."/>
            <person name="Stergiopoulos I."/>
        </authorList>
    </citation>
    <scope>NUCLEOTIDE SEQUENCE</scope>
    <source>
        <strain evidence="8">Race5_Kim</strain>
    </source>
</reference>
<keyword evidence="4 8" id="KW-0503">Monooxygenase</keyword>
<dbReference type="GO" id="GO:0016705">
    <property type="term" value="F:oxidoreductase activity, acting on paired donors, with incorporation or reduction of molecular oxygen"/>
    <property type="evidence" value="ECO:0007669"/>
    <property type="project" value="InterPro"/>
</dbReference>
<evidence type="ECO:0000256" key="1">
    <source>
        <dbReference type="ARBA" id="ARBA00022630"/>
    </source>
</evidence>
<evidence type="ECO:0000256" key="6">
    <source>
        <dbReference type="SAM" id="MobiDB-lite"/>
    </source>
</evidence>
<dbReference type="OrthoDB" id="5561043at2759"/>
<dbReference type="InterPro" id="IPR016215">
    <property type="entry name" value="NTA_MOA"/>
</dbReference>
<reference evidence="8" key="2">
    <citation type="journal article" date="2022" name="Microb. Genom.">
        <title>A chromosome-scale genome assembly of the tomato pathogen Cladosporium fulvum reveals a compartmentalized genome architecture and the presence of a dispensable chromosome.</title>
        <authorList>
            <person name="Zaccaron A.Z."/>
            <person name="Chen L.H."/>
            <person name="Samaras A."/>
            <person name="Stergiopoulos I."/>
        </authorList>
    </citation>
    <scope>NUCLEOTIDE SEQUENCE</scope>
    <source>
        <strain evidence="8">Race5_Kim</strain>
    </source>
</reference>
<dbReference type="KEGG" id="ffu:CLAFUR5_04105"/>
<keyword evidence="3" id="KW-0560">Oxidoreductase</keyword>
<gene>
    <name evidence="8" type="ORF">CLAFUR5_04105</name>
</gene>
<keyword evidence="2" id="KW-0288">FMN</keyword>
<dbReference type="Pfam" id="PF00296">
    <property type="entry name" value="Bac_luciferase"/>
    <property type="match status" value="1"/>
</dbReference>
<sequence length="406" mass="44378">MAAATKSIGFGVTISTTYEAPYHLARRLSTVDHLTNGRLGWNVVTGYLDSAARNLSNGAENLGHDERYEMCEEYMEVVYKLMNASGRSDAVKLDRGSGVYTDPELVREINHKGKHFTVPGTHFCAPSPQRTPVIYQAGTSKAGKEFAARHAEAVFVSQHSPAAVAKNVAEIRSKAATLGRDPNSIKVLAKFCPVLGRTQEEADAKYRDYIQYGDYEGALALFGGWTGVDMGPYGDDEELRYVESNAIRSYIEGLISTAPDVNGGKWTKQTLAEHIVVGGLGATCVGTAEKVADEMERWVEEGGVDGFNIAYALMPQTFEDVIEMLVPELRRRGLFWEDYCAPGGTYRENLYEQPGQREPPEAHPAAKLIWHPPAEGSHDEHGGANGDGCQSGASSEIADWVLENLR</sequence>